<dbReference type="EMBL" id="QJKB01000001">
    <property type="protein sequence ID" value="PXX47199.1"/>
    <property type="molecule type" value="Genomic_DNA"/>
</dbReference>
<dbReference type="AlphaFoldDB" id="A0A318JIE7"/>
<keyword evidence="2" id="KW-1185">Reference proteome</keyword>
<dbReference type="InterPro" id="IPR016155">
    <property type="entry name" value="Mopterin_synth/thiamin_S_b"/>
</dbReference>
<sequence length="89" mass="9990">MARLIFTQQLSRFTEVPEVETAADNLRDGLEAAFEVNPTLRGYILDEQGDLRFHVVVFIDGKRVMRRNGLHDPLSSNSQVYVLQALSGG</sequence>
<dbReference type="PANTHER" id="PTHR38031">
    <property type="entry name" value="SULFUR CARRIER PROTEIN SLR0821-RELATED"/>
    <property type="match status" value="1"/>
</dbReference>
<reference evidence="1 2" key="1">
    <citation type="submission" date="2018-05" db="EMBL/GenBank/DDBJ databases">
        <title>Genomic Encyclopedia of Type Strains, Phase IV (KMG-IV): sequencing the most valuable type-strain genomes for metagenomic binning, comparative biology and taxonomic classification.</title>
        <authorList>
            <person name="Goeker M."/>
        </authorList>
    </citation>
    <scope>NUCLEOTIDE SEQUENCE [LARGE SCALE GENOMIC DNA]</scope>
    <source>
        <strain evidence="1 2">DSM 19792</strain>
    </source>
</reference>
<protein>
    <submittedName>
        <fullName evidence="1">Molybdopterin synthase subunit MoaD</fullName>
    </submittedName>
</protein>
<dbReference type="Proteomes" id="UP000247792">
    <property type="component" value="Unassembled WGS sequence"/>
</dbReference>
<dbReference type="PANTHER" id="PTHR38031:SF1">
    <property type="entry name" value="SULFUR CARRIER PROTEIN CYSO"/>
    <property type="match status" value="1"/>
</dbReference>
<evidence type="ECO:0000313" key="1">
    <source>
        <dbReference type="EMBL" id="PXX47199.1"/>
    </source>
</evidence>
<dbReference type="RefSeq" id="WP_110253599.1">
    <property type="nucleotide sequence ID" value="NZ_QJKB01000001.1"/>
</dbReference>
<name>A0A318JIE7_9BURK</name>
<dbReference type="SUPFAM" id="SSF54285">
    <property type="entry name" value="MoaD/ThiS"/>
    <property type="match status" value="1"/>
</dbReference>
<organism evidence="1 2">
    <name type="scientific">Undibacterium pigrum</name>
    <dbReference type="NCBI Taxonomy" id="401470"/>
    <lineage>
        <taxon>Bacteria</taxon>
        <taxon>Pseudomonadati</taxon>
        <taxon>Pseudomonadota</taxon>
        <taxon>Betaproteobacteria</taxon>
        <taxon>Burkholderiales</taxon>
        <taxon>Oxalobacteraceae</taxon>
        <taxon>Undibacterium</taxon>
    </lineage>
</organism>
<proteinExistence type="predicted"/>
<dbReference type="Gene3D" id="3.10.20.30">
    <property type="match status" value="1"/>
</dbReference>
<gene>
    <name evidence="1" type="ORF">DFR42_101775</name>
</gene>
<evidence type="ECO:0000313" key="2">
    <source>
        <dbReference type="Proteomes" id="UP000247792"/>
    </source>
</evidence>
<dbReference type="CDD" id="cd17040">
    <property type="entry name" value="Ubl_MoaD_like"/>
    <property type="match status" value="1"/>
</dbReference>
<dbReference type="OrthoDB" id="6894792at2"/>
<accession>A0A318JIE7</accession>
<comment type="caution">
    <text evidence="1">The sequence shown here is derived from an EMBL/GenBank/DDBJ whole genome shotgun (WGS) entry which is preliminary data.</text>
</comment>
<dbReference type="InterPro" id="IPR052045">
    <property type="entry name" value="Sulfur_Carrier/Prot_Modifier"/>
</dbReference>
<dbReference type="InterPro" id="IPR012675">
    <property type="entry name" value="Beta-grasp_dom_sf"/>
</dbReference>